<proteinExistence type="predicted"/>
<keyword evidence="4" id="KW-0808">Transferase</keyword>
<feature type="domain" description="SGNH" evidence="3">
    <location>
        <begin position="437"/>
        <end position="643"/>
    </location>
</feature>
<feature type="transmembrane region" description="Helical" evidence="1">
    <location>
        <begin position="253"/>
        <end position="269"/>
    </location>
</feature>
<dbReference type="RefSeq" id="WP_169162863.1">
    <property type="nucleotide sequence ID" value="NZ_JABBFW010000025.1"/>
</dbReference>
<keyword evidence="1" id="KW-1133">Transmembrane helix</keyword>
<accession>A0A848FJG5</accession>
<keyword evidence="5" id="KW-1185">Reference proteome</keyword>
<evidence type="ECO:0000259" key="2">
    <source>
        <dbReference type="Pfam" id="PF01757"/>
    </source>
</evidence>
<gene>
    <name evidence="4" type="ORF">HHL10_23610</name>
</gene>
<organism evidence="4 5">
    <name type="scientific">Azohydromonas caseinilytica</name>
    <dbReference type="NCBI Taxonomy" id="2728836"/>
    <lineage>
        <taxon>Bacteria</taxon>
        <taxon>Pseudomonadati</taxon>
        <taxon>Pseudomonadota</taxon>
        <taxon>Betaproteobacteria</taxon>
        <taxon>Burkholderiales</taxon>
        <taxon>Sphaerotilaceae</taxon>
        <taxon>Azohydromonas</taxon>
    </lineage>
</organism>
<protein>
    <submittedName>
        <fullName evidence="4">Acyltransferase</fullName>
    </submittedName>
</protein>
<keyword evidence="1" id="KW-0812">Transmembrane</keyword>
<evidence type="ECO:0000256" key="1">
    <source>
        <dbReference type="SAM" id="Phobius"/>
    </source>
</evidence>
<feature type="transmembrane region" description="Helical" evidence="1">
    <location>
        <begin position="171"/>
        <end position="190"/>
    </location>
</feature>
<evidence type="ECO:0000313" key="5">
    <source>
        <dbReference type="Proteomes" id="UP000574067"/>
    </source>
</evidence>
<feature type="transmembrane region" description="Helical" evidence="1">
    <location>
        <begin position="349"/>
        <end position="367"/>
    </location>
</feature>
<dbReference type="GO" id="GO:0016747">
    <property type="term" value="F:acyltransferase activity, transferring groups other than amino-acyl groups"/>
    <property type="evidence" value="ECO:0007669"/>
    <property type="project" value="InterPro"/>
</dbReference>
<dbReference type="InterPro" id="IPR043968">
    <property type="entry name" value="SGNH"/>
</dbReference>
<keyword evidence="4" id="KW-0012">Acyltransferase</keyword>
<dbReference type="GO" id="GO:0009103">
    <property type="term" value="P:lipopolysaccharide biosynthetic process"/>
    <property type="evidence" value="ECO:0007669"/>
    <property type="project" value="TreeGrafter"/>
</dbReference>
<dbReference type="PANTHER" id="PTHR23028">
    <property type="entry name" value="ACETYLTRANSFERASE"/>
    <property type="match status" value="1"/>
</dbReference>
<feature type="transmembrane region" description="Helical" evidence="1">
    <location>
        <begin position="230"/>
        <end position="247"/>
    </location>
</feature>
<dbReference type="Proteomes" id="UP000574067">
    <property type="component" value="Unassembled WGS sequence"/>
</dbReference>
<feature type="transmembrane region" description="Helical" evidence="1">
    <location>
        <begin position="82"/>
        <end position="101"/>
    </location>
</feature>
<dbReference type="PANTHER" id="PTHR23028:SF53">
    <property type="entry name" value="ACYL_TRANSF_3 DOMAIN-CONTAINING PROTEIN"/>
    <property type="match status" value="1"/>
</dbReference>
<dbReference type="InterPro" id="IPR050879">
    <property type="entry name" value="Acyltransferase_3"/>
</dbReference>
<dbReference type="GO" id="GO:0016020">
    <property type="term" value="C:membrane"/>
    <property type="evidence" value="ECO:0007669"/>
    <property type="project" value="TreeGrafter"/>
</dbReference>
<dbReference type="EMBL" id="JABBFW010000025">
    <property type="protein sequence ID" value="NML17961.1"/>
    <property type="molecule type" value="Genomic_DNA"/>
</dbReference>
<feature type="transmembrane region" description="Helical" evidence="1">
    <location>
        <begin position="319"/>
        <end position="337"/>
    </location>
</feature>
<name>A0A848FJG5_9BURK</name>
<comment type="caution">
    <text evidence="4">The sequence shown here is derived from an EMBL/GenBank/DDBJ whole genome shotgun (WGS) entry which is preliminary data.</text>
</comment>
<dbReference type="AlphaFoldDB" id="A0A848FJG5"/>
<dbReference type="Pfam" id="PF19040">
    <property type="entry name" value="SGNH"/>
    <property type="match status" value="1"/>
</dbReference>
<evidence type="ECO:0000313" key="4">
    <source>
        <dbReference type="EMBL" id="NML17961.1"/>
    </source>
</evidence>
<feature type="transmembrane region" description="Helical" evidence="1">
    <location>
        <begin position="142"/>
        <end position="164"/>
    </location>
</feature>
<sequence length="672" mass="75212">MRDFSLASSHPAYRPDIDGLRAVAVLSVLVFHFFTNLLPGGVIGVDIFFVLSGFLISSIIFSSLEKDKFSIVEFYDRRIRRIFPALIIVLLACLFFGWFFFMQGEYRRLGKHVLAGSTFVSNFVLLRESGQLDVGHGLKPLIHLWSLAIEEQFYLAWPLLLAFVWKRGYSILALVALVALPSFAFNIVLTDRAPAAAFYSPLSRFWELMAGGLLAHIARTRPAWSDRSRQASSFLGAALLMAGLVFIHEQRAFPGWWALLPVAGTFMLIQAGPSAWINRHVLSHPALVTVGLISYPLYLWHWPLLSFARIVEGNPSAPLRLLLIGASFVLAWATWRLLETPLRFARPRLMAPALLSMLLVTGLVGYSCLANDGYPDTGIRASAQSEFLSHFDNATPEKSYFMVQALHDQYRQRCNFYDAEADRRGEWSRIPVAALAPECHTRDPARPRALMLWGDSHAAHLYPGLRQHLPGEWQVLQVTTTDCPPRLDVFEDSPDDHCQRSNWFALKTLKAQKPEVVILAHEYGHDAGTMAATEKALRSLGVEQVIFTGPAPRWTPNLPLLMARKLWEHSPRRTFVGLNAQLLKADQRLRKQLALSPNGHFVSLIDYFCDASGCLTYIGADKMSGIVSWDTGHLTPVASSAFARDRLVPLIQSLTARSMLARTSHRSSSTPP</sequence>
<feature type="transmembrane region" description="Helical" evidence="1">
    <location>
        <begin position="281"/>
        <end position="299"/>
    </location>
</feature>
<dbReference type="InterPro" id="IPR002656">
    <property type="entry name" value="Acyl_transf_3_dom"/>
</dbReference>
<dbReference type="Pfam" id="PF01757">
    <property type="entry name" value="Acyl_transf_3"/>
    <property type="match status" value="1"/>
</dbReference>
<keyword evidence="1" id="KW-0472">Membrane</keyword>
<feature type="transmembrane region" description="Helical" evidence="1">
    <location>
        <begin position="43"/>
        <end position="61"/>
    </location>
</feature>
<feature type="domain" description="Acyltransferase 3" evidence="2">
    <location>
        <begin position="16"/>
        <end position="335"/>
    </location>
</feature>
<reference evidence="4 5" key="1">
    <citation type="submission" date="2020-04" db="EMBL/GenBank/DDBJ databases">
        <title>Azohydromonas sp. isolated from soil.</title>
        <authorList>
            <person name="Dahal R.H."/>
        </authorList>
    </citation>
    <scope>NUCLEOTIDE SEQUENCE [LARGE SCALE GENOMIC DNA]</scope>
    <source>
        <strain evidence="4 5">G-1-1-14</strain>
    </source>
</reference>
<evidence type="ECO:0000259" key="3">
    <source>
        <dbReference type="Pfam" id="PF19040"/>
    </source>
</evidence>